<dbReference type="NCBIfam" id="NF005567">
    <property type="entry name" value="PRK07238.1"/>
    <property type="match status" value="1"/>
</dbReference>
<name>A0A1H1MBD2_9CORY</name>
<dbReference type="InterPro" id="IPR013078">
    <property type="entry name" value="His_Pase_superF_clade-1"/>
</dbReference>
<dbReference type="eggNOG" id="COG0328">
    <property type="taxonomic scope" value="Bacteria"/>
</dbReference>
<feature type="binding site" evidence="3">
    <location>
        <position position="237"/>
    </location>
    <ligand>
        <name>substrate</name>
    </ligand>
</feature>
<dbReference type="InterPro" id="IPR002156">
    <property type="entry name" value="RNaseH_domain"/>
</dbReference>
<dbReference type="SMART" id="SM00855">
    <property type="entry name" value="PGAM"/>
    <property type="match status" value="1"/>
</dbReference>
<evidence type="ECO:0000256" key="2">
    <source>
        <dbReference type="PIRSR" id="PIRSR613078-1"/>
    </source>
</evidence>
<dbReference type="InterPro" id="IPR029033">
    <property type="entry name" value="His_PPase_superfam"/>
</dbReference>
<dbReference type="PANTHER" id="PTHR48100:SF62">
    <property type="entry name" value="GLUCOSYL-3-PHOSPHOGLYCERATE PHOSPHATASE"/>
    <property type="match status" value="1"/>
</dbReference>
<protein>
    <submittedName>
        <fullName evidence="6">Probable phosphoglycerate mutase</fullName>
    </submittedName>
</protein>
<keyword evidence="7" id="KW-1185">Reference proteome</keyword>
<evidence type="ECO:0000256" key="1">
    <source>
        <dbReference type="PIRSR" id="PIRSR036922-1"/>
    </source>
</evidence>
<evidence type="ECO:0000256" key="4">
    <source>
        <dbReference type="SAM" id="MobiDB-lite"/>
    </source>
</evidence>
<dbReference type="RefSeq" id="WP_019193159.1">
    <property type="nucleotide sequence ID" value="NZ_LT629765.1"/>
</dbReference>
<sequence length="380" mass="40120">MKVTVYTDGGARGNPGVAGSGSVVYGPQGDTLAEIAYVVGQESTNNVAEYTGLVRGLEAAAEAGASEVDVYLDSKLVVEQMNGRWKIKHPDMKKLAREANAIASRFDAVTYTWVPRAKNKKADELSNVAMDAAEKGAPVGVVGGSPEAQSASAPAASPGDADGHVVAGPAHWSGCDQPRTRFVLLRHGQTEHSANHCYSGSSDPQLTDAGREQARRAAAAVARLGAIDVVVSSPSSRALDTAHACAEALGINDVEVADGFREMDFGAFEGLTREQAMQRHGEDFAAWEASATAAPPGGESLAQLHRRVTRARLKLQEEHAGKTILVVTHMAPIKSVVRQAMGAGVEVFRHVFLDLASISVAEFYGDFGVVRCVNDVSHHR</sequence>
<dbReference type="Gene3D" id="3.30.420.10">
    <property type="entry name" value="Ribonuclease H-like superfamily/Ribonuclease H"/>
    <property type="match status" value="1"/>
</dbReference>
<reference evidence="6 7" key="1">
    <citation type="submission" date="2016-10" db="EMBL/GenBank/DDBJ databases">
        <authorList>
            <person name="de Groot N.N."/>
        </authorList>
    </citation>
    <scope>NUCLEOTIDE SEQUENCE [LARGE SCALE GENOMIC DNA]</scope>
    <source>
        <strain evidence="6 7">DSM 45434</strain>
    </source>
</reference>
<feature type="active site" description="Proton donor/acceptor" evidence="2">
    <location>
        <position position="262"/>
    </location>
</feature>
<evidence type="ECO:0000313" key="6">
    <source>
        <dbReference type="EMBL" id="SDR84111.1"/>
    </source>
</evidence>
<proteinExistence type="predicted"/>
<dbReference type="PIRSF" id="PIRSF036922">
    <property type="entry name" value="RNaseH_PGAM"/>
    <property type="match status" value="1"/>
</dbReference>
<dbReference type="CDD" id="cd07067">
    <property type="entry name" value="HP_PGM_like"/>
    <property type="match status" value="1"/>
</dbReference>
<dbReference type="InterPro" id="IPR012337">
    <property type="entry name" value="RNaseH-like_sf"/>
</dbReference>
<dbReference type="GO" id="GO:0016791">
    <property type="term" value="F:phosphatase activity"/>
    <property type="evidence" value="ECO:0007669"/>
    <property type="project" value="TreeGrafter"/>
</dbReference>
<dbReference type="GO" id="GO:0004523">
    <property type="term" value="F:RNA-DNA hybrid ribonuclease activity"/>
    <property type="evidence" value="ECO:0007669"/>
    <property type="project" value="InterPro"/>
</dbReference>
<dbReference type="Proteomes" id="UP000182237">
    <property type="component" value="Chromosome I"/>
</dbReference>
<dbReference type="Pfam" id="PF00300">
    <property type="entry name" value="His_Phos_1"/>
    <property type="match status" value="1"/>
</dbReference>
<evidence type="ECO:0000259" key="5">
    <source>
        <dbReference type="PROSITE" id="PS50879"/>
    </source>
</evidence>
<accession>A0A1H1MBD2</accession>
<evidence type="ECO:0000256" key="3">
    <source>
        <dbReference type="PIRSR" id="PIRSR613078-2"/>
    </source>
</evidence>
<dbReference type="STRING" id="1203190.GCA_000312345_00289"/>
<dbReference type="CDD" id="cd09279">
    <property type="entry name" value="RNase_HI_like"/>
    <property type="match status" value="1"/>
</dbReference>
<gene>
    <name evidence="6" type="ORF">SAMN04488539_0486</name>
</gene>
<dbReference type="PROSITE" id="PS50879">
    <property type="entry name" value="RNASE_H_1"/>
    <property type="match status" value="1"/>
</dbReference>
<dbReference type="InterPro" id="IPR050275">
    <property type="entry name" value="PGM_Phosphatase"/>
</dbReference>
<dbReference type="InterPro" id="IPR014636">
    <property type="entry name" value="RNaseH/PGlycerate_mutase"/>
</dbReference>
<dbReference type="GO" id="GO:0005737">
    <property type="term" value="C:cytoplasm"/>
    <property type="evidence" value="ECO:0007669"/>
    <property type="project" value="TreeGrafter"/>
</dbReference>
<feature type="active site" description="Tele-phosphohistidine intermediate" evidence="1">
    <location>
        <position position="187"/>
    </location>
</feature>
<dbReference type="SUPFAM" id="SSF53254">
    <property type="entry name" value="Phosphoglycerate mutase-like"/>
    <property type="match status" value="1"/>
</dbReference>
<dbReference type="PANTHER" id="PTHR48100">
    <property type="entry name" value="BROAD-SPECIFICITY PHOSPHATASE YOR283W-RELATED"/>
    <property type="match status" value="1"/>
</dbReference>
<dbReference type="GO" id="GO:0003676">
    <property type="term" value="F:nucleic acid binding"/>
    <property type="evidence" value="ECO:0007669"/>
    <property type="project" value="InterPro"/>
</dbReference>
<dbReference type="EMBL" id="LT629765">
    <property type="protein sequence ID" value="SDR84111.1"/>
    <property type="molecule type" value="Genomic_DNA"/>
</dbReference>
<dbReference type="InterPro" id="IPR036397">
    <property type="entry name" value="RNaseH_sf"/>
</dbReference>
<dbReference type="OrthoDB" id="5296884at2"/>
<feature type="compositionally biased region" description="Low complexity" evidence="4">
    <location>
        <begin position="144"/>
        <end position="160"/>
    </location>
</feature>
<evidence type="ECO:0000313" key="7">
    <source>
        <dbReference type="Proteomes" id="UP000182237"/>
    </source>
</evidence>
<dbReference type="AlphaFoldDB" id="A0A1H1MBD2"/>
<feature type="region of interest" description="Disordered" evidence="4">
    <location>
        <begin position="141"/>
        <end position="162"/>
    </location>
</feature>
<feature type="domain" description="RNase H type-1" evidence="5">
    <location>
        <begin position="1"/>
        <end position="138"/>
    </location>
</feature>
<feature type="active site" description="Proton donor/acceptor; for phosphatase activity" evidence="1">
    <location>
        <position position="262"/>
    </location>
</feature>
<dbReference type="Pfam" id="PF13456">
    <property type="entry name" value="RVT_3"/>
    <property type="match status" value="1"/>
</dbReference>
<dbReference type="SUPFAM" id="SSF53098">
    <property type="entry name" value="Ribonuclease H-like"/>
    <property type="match status" value="1"/>
</dbReference>
<organism evidence="6 7">
    <name type="scientific">Corynebacterium timonense</name>
    <dbReference type="NCBI Taxonomy" id="441500"/>
    <lineage>
        <taxon>Bacteria</taxon>
        <taxon>Bacillati</taxon>
        <taxon>Actinomycetota</taxon>
        <taxon>Actinomycetes</taxon>
        <taxon>Mycobacteriales</taxon>
        <taxon>Corynebacteriaceae</taxon>
        <taxon>Corynebacterium</taxon>
    </lineage>
</organism>
<dbReference type="Gene3D" id="3.40.50.1240">
    <property type="entry name" value="Phosphoglycerate mutase-like"/>
    <property type="match status" value="1"/>
</dbReference>
<dbReference type="eggNOG" id="COG0406">
    <property type="taxonomic scope" value="Bacteria"/>
</dbReference>